<gene>
    <name evidence="2" type="ORF">RMAR1173_LOCUS1469</name>
</gene>
<dbReference type="Gene3D" id="1.25.40.20">
    <property type="entry name" value="Ankyrin repeat-containing domain"/>
    <property type="match status" value="1"/>
</dbReference>
<reference evidence="2" key="1">
    <citation type="submission" date="2021-01" db="EMBL/GenBank/DDBJ databases">
        <authorList>
            <person name="Corre E."/>
            <person name="Pelletier E."/>
            <person name="Niang G."/>
            <person name="Scheremetjew M."/>
            <person name="Finn R."/>
            <person name="Kale V."/>
            <person name="Holt S."/>
            <person name="Cochrane G."/>
            <person name="Meng A."/>
            <person name="Brown T."/>
            <person name="Cohen L."/>
        </authorList>
    </citation>
    <scope>NUCLEOTIDE SEQUENCE</scope>
    <source>
        <strain evidence="2">CCMP1243</strain>
    </source>
</reference>
<proteinExistence type="predicted"/>
<protein>
    <submittedName>
        <fullName evidence="2">Uncharacterized protein</fullName>
    </submittedName>
</protein>
<dbReference type="EMBL" id="HBHJ01002312">
    <property type="protein sequence ID" value="CAD9662691.1"/>
    <property type="molecule type" value="Transcribed_RNA"/>
</dbReference>
<name>A0A7S2W1F5_9STRA</name>
<organism evidence="2">
    <name type="scientific">Rhizochromulina marina</name>
    <dbReference type="NCBI Taxonomy" id="1034831"/>
    <lineage>
        <taxon>Eukaryota</taxon>
        <taxon>Sar</taxon>
        <taxon>Stramenopiles</taxon>
        <taxon>Ochrophyta</taxon>
        <taxon>Dictyochophyceae</taxon>
        <taxon>Rhizochromulinales</taxon>
        <taxon>Rhizochromulina</taxon>
    </lineage>
</organism>
<evidence type="ECO:0000256" key="1">
    <source>
        <dbReference type="SAM" id="Coils"/>
    </source>
</evidence>
<dbReference type="InterPro" id="IPR036770">
    <property type="entry name" value="Ankyrin_rpt-contain_sf"/>
</dbReference>
<dbReference type="SUPFAM" id="SSF48403">
    <property type="entry name" value="Ankyrin repeat"/>
    <property type="match status" value="1"/>
</dbReference>
<dbReference type="AlphaFoldDB" id="A0A7S2W1F5"/>
<keyword evidence="1" id="KW-0175">Coiled coil</keyword>
<accession>A0A7S2W1F5</accession>
<feature type="coiled-coil region" evidence="1">
    <location>
        <begin position="156"/>
        <end position="206"/>
    </location>
</feature>
<evidence type="ECO:0000313" key="2">
    <source>
        <dbReference type="EMBL" id="CAD9662691.1"/>
    </source>
</evidence>
<sequence>MVEAEDEAAGKEAAGGAVLRQLLRRTYVNPNPVPYWGDHSELQVLCEGATSIDSDENGRAFAAFHCKGHGKVEADPDLFAFAMDRDGFCGVHACALNGFLETLQALVEHGGAMPFVQTRAGVDALMIARRRGHHHILDYLTQFEGEQGVERLALIRKAVEERRQREALANEEYSQESLSSVHEFSLEEAQRRREERLAEAKAKALEASRMLFETKAKPVETLPRKFWQAEWVQLDEKRGVGFYPRKPFAEA</sequence>